<gene>
    <name evidence="7" type="ORF">CSA56_16580</name>
</gene>
<dbReference type="Gene3D" id="1.20.1250.20">
    <property type="entry name" value="MFS general substrate transporter like domains"/>
    <property type="match status" value="1"/>
</dbReference>
<dbReference type="Proteomes" id="UP000230821">
    <property type="component" value="Unassembled WGS sequence"/>
</dbReference>
<evidence type="ECO:0000256" key="4">
    <source>
        <dbReference type="ARBA" id="ARBA00023136"/>
    </source>
</evidence>
<dbReference type="InterPro" id="IPR053160">
    <property type="entry name" value="MFS_DHA3_Transporter"/>
</dbReference>
<dbReference type="InterPro" id="IPR036259">
    <property type="entry name" value="MFS_trans_sf"/>
</dbReference>
<evidence type="ECO:0000256" key="3">
    <source>
        <dbReference type="ARBA" id="ARBA00022989"/>
    </source>
</evidence>
<dbReference type="SUPFAM" id="SSF103473">
    <property type="entry name" value="MFS general substrate transporter"/>
    <property type="match status" value="1"/>
</dbReference>
<proteinExistence type="predicted"/>
<feature type="transmembrane region" description="Helical" evidence="5">
    <location>
        <begin position="257"/>
        <end position="278"/>
    </location>
</feature>
<evidence type="ECO:0000259" key="6">
    <source>
        <dbReference type="PROSITE" id="PS50850"/>
    </source>
</evidence>
<evidence type="ECO:0000313" key="7">
    <source>
        <dbReference type="EMBL" id="PIE32079.1"/>
    </source>
</evidence>
<dbReference type="PANTHER" id="PTHR23530:SF1">
    <property type="entry name" value="PERMEASE, MAJOR FACILITATOR SUPERFAMILY-RELATED"/>
    <property type="match status" value="1"/>
</dbReference>
<feature type="transmembrane region" description="Helical" evidence="5">
    <location>
        <begin position="159"/>
        <end position="177"/>
    </location>
</feature>
<dbReference type="InterPro" id="IPR005829">
    <property type="entry name" value="Sugar_transporter_CS"/>
</dbReference>
<dbReference type="GO" id="GO:0016020">
    <property type="term" value="C:membrane"/>
    <property type="evidence" value="ECO:0007669"/>
    <property type="project" value="UniProtKB-SubCell"/>
</dbReference>
<feature type="transmembrane region" description="Helical" evidence="5">
    <location>
        <begin position="70"/>
        <end position="98"/>
    </location>
</feature>
<dbReference type="PANTHER" id="PTHR23530">
    <property type="entry name" value="TRANSPORT PROTEIN-RELATED"/>
    <property type="match status" value="1"/>
</dbReference>
<dbReference type="AlphaFoldDB" id="A0A2G6KB90"/>
<organism evidence="7 8">
    <name type="scientific">candidate division KSB3 bacterium</name>
    <dbReference type="NCBI Taxonomy" id="2044937"/>
    <lineage>
        <taxon>Bacteria</taxon>
        <taxon>candidate division KSB3</taxon>
    </lineage>
</organism>
<dbReference type="PROSITE" id="PS00216">
    <property type="entry name" value="SUGAR_TRANSPORT_1"/>
    <property type="match status" value="1"/>
</dbReference>
<dbReference type="InterPro" id="IPR020846">
    <property type="entry name" value="MFS_dom"/>
</dbReference>
<dbReference type="InterPro" id="IPR011701">
    <property type="entry name" value="MFS"/>
</dbReference>
<sequence length="401" mass="45593">MLFRFSLYGFLKNQKYYEPFLILAFLEKGFSFFQIGILVGVREVCMNLFEIPSGALADMYGRRHSMIVSMLAYIVSFIIFATSASFALLCLAMFFFAIGEAFRTGTHKAMIFEWLRKQRRSHERIRIYGYTRSWSKTGSAVSVVISSALVFYSGRYSDIFWFSIPPYLLNIVNFLSYPGYLDGHPSRTFSLKQTAFTLWSTLRESGRSPVLRRLFLETIGFEGSYKISKDYLQPIVEQAALSLPLLLWLGAEKRSAVLIGVVYLLMSLLSIVASRNAYHLSERMGGENKAVNTSWKIHFILFFVLIPVLGFQLELLAILVFITLEMLQNVWRPVQVTRFDRYSDGRKSATILSIDSQAKSLFTMLAAPALGLIVDRFGFWPIGVLGAGLAAFSLLYSTRIE</sequence>
<dbReference type="Pfam" id="PF07690">
    <property type="entry name" value="MFS_1"/>
    <property type="match status" value="1"/>
</dbReference>
<keyword evidence="2 5" id="KW-0812">Transmembrane</keyword>
<evidence type="ECO:0000256" key="1">
    <source>
        <dbReference type="ARBA" id="ARBA00004141"/>
    </source>
</evidence>
<reference evidence="7 8" key="1">
    <citation type="submission" date="2017-10" db="EMBL/GenBank/DDBJ databases">
        <title>Novel microbial diversity and functional potential in the marine mammal oral microbiome.</title>
        <authorList>
            <person name="Dudek N.K."/>
            <person name="Sun C.L."/>
            <person name="Burstein D."/>
            <person name="Kantor R.S."/>
            <person name="Aliaga Goltsman D.S."/>
            <person name="Bik E.M."/>
            <person name="Thomas B.C."/>
            <person name="Banfield J.F."/>
            <person name="Relman D.A."/>
        </authorList>
    </citation>
    <scope>NUCLEOTIDE SEQUENCE [LARGE SCALE GENOMIC DNA]</scope>
    <source>
        <strain evidence="7">DOLJORAL78_47_16</strain>
    </source>
</reference>
<feature type="transmembrane region" description="Helical" evidence="5">
    <location>
        <begin position="299"/>
        <end position="324"/>
    </location>
</feature>
<comment type="caution">
    <text evidence="7">The sequence shown here is derived from an EMBL/GenBank/DDBJ whole genome shotgun (WGS) entry which is preliminary data.</text>
</comment>
<comment type="subcellular location">
    <subcellularLocation>
        <location evidence="1">Membrane</location>
        <topology evidence="1">Multi-pass membrane protein</topology>
    </subcellularLocation>
</comment>
<evidence type="ECO:0000313" key="8">
    <source>
        <dbReference type="Proteomes" id="UP000230821"/>
    </source>
</evidence>
<evidence type="ECO:0000256" key="5">
    <source>
        <dbReference type="SAM" id="Phobius"/>
    </source>
</evidence>
<feature type="domain" description="Major facilitator superfamily (MFS) profile" evidence="6">
    <location>
        <begin position="1"/>
        <end position="401"/>
    </location>
</feature>
<feature type="transmembrane region" description="Helical" evidence="5">
    <location>
        <begin position="377"/>
        <end position="396"/>
    </location>
</feature>
<keyword evidence="3 5" id="KW-1133">Transmembrane helix</keyword>
<name>A0A2G6KB90_9BACT</name>
<feature type="transmembrane region" description="Helical" evidence="5">
    <location>
        <begin position="20"/>
        <end position="41"/>
    </location>
</feature>
<dbReference type="GO" id="GO:0022857">
    <property type="term" value="F:transmembrane transporter activity"/>
    <property type="evidence" value="ECO:0007669"/>
    <property type="project" value="InterPro"/>
</dbReference>
<protein>
    <submittedName>
        <fullName evidence="7">MFS transporter</fullName>
    </submittedName>
</protein>
<evidence type="ECO:0000256" key="2">
    <source>
        <dbReference type="ARBA" id="ARBA00022692"/>
    </source>
</evidence>
<accession>A0A2G6KB90</accession>
<dbReference type="PROSITE" id="PS50850">
    <property type="entry name" value="MFS"/>
    <property type="match status" value="1"/>
</dbReference>
<keyword evidence="4 5" id="KW-0472">Membrane</keyword>
<dbReference type="EMBL" id="PDSK01000118">
    <property type="protein sequence ID" value="PIE32079.1"/>
    <property type="molecule type" value="Genomic_DNA"/>
</dbReference>
<feature type="transmembrane region" description="Helical" evidence="5">
    <location>
        <begin position="134"/>
        <end position="153"/>
    </location>
</feature>